<feature type="compositionally biased region" description="Acidic residues" evidence="1">
    <location>
        <begin position="123"/>
        <end position="134"/>
    </location>
</feature>
<dbReference type="Proteomes" id="UP001465976">
    <property type="component" value="Unassembled WGS sequence"/>
</dbReference>
<reference evidence="2 3" key="1">
    <citation type="submission" date="2024-02" db="EMBL/GenBank/DDBJ databases">
        <title>A draft genome for the cacao thread blight pathogen Marasmius crinis-equi.</title>
        <authorList>
            <person name="Cohen S.P."/>
            <person name="Baruah I.K."/>
            <person name="Amoako-Attah I."/>
            <person name="Bukari Y."/>
            <person name="Meinhardt L.W."/>
            <person name="Bailey B.A."/>
        </authorList>
    </citation>
    <scope>NUCLEOTIDE SEQUENCE [LARGE SCALE GENOMIC DNA]</scope>
    <source>
        <strain evidence="2 3">GH-76</strain>
    </source>
</reference>
<proteinExistence type="predicted"/>
<gene>
    <name evidence="2" type="ORF">V5O48_009233</name>
</gene>
<feature type="compositionally biased region" description="Acidic residues" evidence="1">
    <location>
        <begin position="152"/>
        <end position="164"/>
    </location>
</feature>
<feature type="compositionally biased region" description="Basic and acidic residues" evidence="1">
    <location>
        <begin position="40"/>
        <end position="53"/>
    </location>
</feature>
<comment type="caution">
    <text evidence="2">The sequence shown here is derived from an EMBL/GenBank/DDBJ whole genome shotgun (WGS) entry which is preliminary data.</text>
</comment>
<evidence type="ECO:0000313" key="2">
    <source>
        <dbReference type="EMBL" id="KAL0572733.1"/>
    </source>
</evidence>
<feature type="compositionally biased region" description="Polar residues" evidence="1">
    <location>
        <begin position="1"/>
        <end position="21"/>
    </location>
</feature>
<sequence length="164" mass="18368">MSKSRNQTANEGWGSRSNFQYSHGLKMTPDDIDEGNEILDQYREYDRGGEQHDQGYASDGGYRECYESDDSDASENEGPAEQEYRHAEYDSDQQQDQGTYESGEDSDYVSSDSDGDAPPQSDGFDEYERSDEDDAGRYSDDGGGYSDPASDGYDDDDDDYNDSD</sequence>
<keyword evidence="3" id="KW-1185">Reference proteome</keyword>
<name>A0ABR3FC15_9AGAR</name>
<accession>A0ABR3FC15</accession>
<evidence type="ECO:0000256" key="1">
    <source>
        <dbReference type="SAM" id="MobiDB-lite"/>
    </source>
</evidence>
<protein>
    <submittedName>
        <fullName evidence="2">Uncharacterized protein</fullName>
    </submittedName>
</protein>
<feature type="compositionally biased region" description="Acidic residues" evidence="1">
    <location>
        <begin position="67"/>
        <end position="80"/>
    </location>
</feature>
<feature type="region of interest" description="Disordered" evidence="1">
    <location>
        <begin position="1"/>
        <end position="164"/>
    </location>
</feature>
<dbReference type="EMBL" id="JBAHYK010000590">
    <property type="protein sequence ID" value="KAL0572733.1"/>
    <property type="molecule type" value="Genomic_DNA"/>
</dbReference>
<organism evidence="2 3">
    <name type="scientific">Marasmius crinis-equi</name>
    <dbReference type="NCBI Taxonomy" id="585013"/>
    <lineage>
        <taxon>Eukaryota</taxon>
        <taxon>Fungi</taxon>
        <taxon>Dikarya</taxon>
        <taxon>Basidiomycota</taxon>
        <taxon>Agaricomycotina</taxon>
        <taxon>Agaricomycetes</taxon>
        <taxon>Agaricomycetidae</taxon>
        <taxon>Agaricales</taxon>
        <taxon>Marasmiineae</taxon>
        <taxon>Marasmiaceae</taxon>
        <taxon>Marasmius</taxon>
    </lineage>
</organism>
<evidence type="ECO:0000313" key="3">
    <source>
        <dbReference type="Proteomes" id="UP001465976"/>
    </source>
</evidence>